<keyword evidence="6" id="KW-1185">Reference proteome</keyword>
<sequence>MTRVDDPISTAIAAAPAQNDDTLLGDSWLLGFDTETTGTKRDDAIVSASLVLRNPDTGFEGDTVAEWLINPHHRMNPAASKVNGFTDTFLEQNGEEPTQALANIATAITMAQDKGIPLLAYNAPFDVRMLSGDLGRWNLQGLPERLLVADPLVIDREISHRNGKRNLAHTTEYYGVDPHGDFHDATADTIAAVDLIQPMSRLYPQVGALRLGELMDWQRQAHERWLVSFNQWLVSRGRRSINDTWL</sequence>
<dbReference type="Proteomes" id="UP000029096">
    <property type="component" value="Unassembled WGS sequence"/>
</dbReference>
<accession>A0A086ZGB7</accession>
<dbReference type="SUPFAM" id="SSF53098">
    <property type="entry name" value="Ribonuclease H-like"/>
    <property type="match status" value="1"/>
</dbReference>
<organism evidence="5 6">
    <name type="scientific">Bifidobacterium bohemicum DSM 22767</name>
    <dbReference type="NCBI Taxonomy" id="1437606"/>
    <lineage>
        <taxon>Bacteria</taxon>
        <taxon>Bacillati</taxon>
        <taxon>Actinomycetota</taxon>
        <taxon>Actinomycetes</taxon>
        <taxon>Bifidobacteriales</taxon>
        <taxon>Bifidobacteriaceae</taxon>
        <taxon>Bifidobacterium</taxon>
    </lineage>
</organism>
<dbReference type="Pfam" id="PF00929">
    <property type="entry name" value="RNase_T"/>
    <property type="match status" value="1"/>
</dbReference>
<comment type="caution">
    <text evidence="5">The sequence shown here is derived from an EMBL/GenBank/DDBJ whole genome shotgun (WGS) entry which is preliminary data.</text>
</comment>
<dbReference type="EMBL" id="JGYP01000002">
    <property type="protein sequence ID" value="KFI45567.1"/>
    <property type="molecule type" value="Genomic_DNA"/>
</dbReference>
<evidence type="ECO:0000313" key="6">
    <source>
        <dbReference type="Proteomes" id="UP000029096"/>
    </source>
</evidence>
<keyword evidence="1" id="KW-0540">Nuclease</keyword>
<dbReference type="STRING" id="1437606.BBOH_1021"/>
<evidence type="ECO:0000256" key="3">
    <source>
        <dbReference type="ARBA" id="ARBA00022839"/>
    </source>
</evidence>
<dbReference type="SMART" id="SM00479">
    <property type="entry name" value="EXOIII"/>
    <property type="match status" value="1"/>
</dbReference>
<keyword evidence="2" id="KW-0378">Hydrolase</keyword>
<dbReference type="CDD" id="cd06127">
    <property type="entry name" value="DEDDh"/>
    <property type="match status" value="1"/>
</dbReference>
<reference evidence="5 6" key="1">
    <citation type="submission" date="2014-03" db="EMBL/GenBank/DDBJ databases">
        <title>Genomics of Bifidobacteria.</title>
        <authorList>
            <person name="Ventura M."/>
            <person name="Milani C."/>
            <person name="Lugli G.A."/>
        </authorList>
    </citation>
    <scope>NUCLEOTIDE SEQUENCE [LARGE SCALE GENOMIC DNA]</scope>
    <source>
        <strain evidence="5 6">DSM 22767</strain>
    </source>
</reference>
<feature type="domain" description="Exonuclease" evidence="4">
    <location>
        <begin position="28"/>
        <end position="205"/>
    </location>
</feature>
<dbReference type="eggNOG" id="COG0847">
    <property type="taxonomic scope" value="Bacteria"/>
</dbReference>
<dbReference type="GO" id="GO:0008408">
    <property type="term" value="F:3'-5' exonuclease activity"/>
    <property type="evidence" value="ECO:0007669"/>
    <property type="project" value="TreeGrafter"/>
</dbReference>
<dbReference type="InterPro" id="IPR013520">
    <property type="entry name" value="Ribonucl_H"/>
</dbReference>
<evidence type="ECO:0000313" key="5">
    <source>
        <dbReference type="EMBL" id="KFI45567.1"/>
    </source>
</evidence>
<dbReference type="RefSeq" id="WP_033521367.1">
    <property type="nucleotide sequence ID" value="NZ_JDUS01000006.1"/>
</dbReference>
<evidence type="ECO:0000256" key="1">
    <source>
        <dbReference type="ARBA" id="ARBA00022722"/>
    </source>
</evidence>
<dbReference type="Gene3D" id="3.30.420.10">
    <property type="entry name" value="Ribonuclease H-like superfamily/Ribonuclease H"/>
    <property type="match status" value="1"/>
</dbReference>
<dbReference type="GO" id="GO:0003676">
    <property type="term" value="F:nucleic acid binding"/>
    <property type="evidence" value="ECO:0007669"/>
    <property type="project" value="InterPro"/>
</dbReference>
<dbReference type="PANTHER" id="PTHR30231">
    <property type="entry name" value="DNA POLYMERASE III SUBUNIT EPSILON"/>
    <property type="match status" value="1"/>
</dbReference>
<gene>
    <name evidence="5" type="ORF">BBOH_1021</name>
</gene>
<dbReference type="OrthoDB" id="9791657at2"/>
<dbReference type="InterPro" id="IPR012337">
    <property type="entry name" value="RNaseH-like_sf"/>
</dbReference>
<evidence type="ECO:0000259" key="4">
    <source>
        <dbReference type="SMART" id="SM00479"/>
    </source>
</evidence>
<evidence type="ECO:0000256" key="2">
    <source>
        <dbReference type="ARBA" id="ARBA00022801"/>
    </source>
</evidence>
<dbReference type="GO" id="GO:0005829">
    <property type="term" value="C:cytosol"/>
    <property type="evidence" value="ECO:0007669"/>
    <property type="project" value="TreeGrafter"/>
</dbReference>
<dbReference type="AlphaFoldDB" id="A0A086ZGB7"/>
<dbReference type="InterPro" id="IPR036397">
    <property type="entry name" value="RNaseH_sf"/>
</dbReference>
<name>A0A086ZGB7_9BIFI</name>
<dbReference type="PANTHER" id="PTHR30231:SF4">
    <property type="entry name" value="PROTEIN NEN2"/>
    <property type="match status" value="1"/>
</dbReference>
<protein>
    <submittedName>
        <fullName evidence="5">DNA polymerase III, epsilon subunit</fullName>
    </submittedName>
</protein>
<keyword evidence="3" id="KW-0269">Exonuclease</keyword>
<proteinExistence type="predicted"/>